<gene>
    <name evidence="2" type="ORF">IG193_03280</name>
</gene>
<dbReference type="InterPro" id="IPR013022">
    <property type="entry name" value="Xyl_isomerase-like_TIM-brl"/>
</dbReference>
<keyword evidence="2" id="KW-0413">Isomerase</keyword>
<dbReference type="Gene3D" id="3.20.20.150">
    <property type="entry name" value="Divalent-metal-dependent TIM barrel enzymes"/>
    <property type="match status" value="1"/>
</dbReference>
<organism evidence="2 3">
    <name type="scientific">Infirmifilum lucidum</name>
    <dbReference type="NCBI Taxonomy" id="2776706"/>
    <lineage>
        <taxon>Archaea</taxon>
        <taxon>Thermoproteota</taxon>
        <taxon>Thermoprotei</taxon>
        <taxon>Thermofilales</taxon>
        <taxon>Thermofilaceae</taxon>
        <taxon>Infirmifilum</taxon>
    </lineage>
</organism>
<dbReference type="InParanoid" id="A0A7L9FIG1"/>
<dbReference type="RefSeq" id="WP_192819469.1">
    <property type="nucleotide sequence ID" value="NZ_CP062310.1"/>
</dbReference>
<accession>A0A7L9FIG1</accession>
<dbReference type="AlphaFoldDB" id="A0A7L9FIG1"/>
<dbReference type="GeneID" id="59148886"/>
<dbReference type="KEGG" id="thel:IG193_03280"/>
<dbReference type="GO" id="GO:0016853">
    <property type="term" value="F:isomerase activity"/>
    <property type="evidence" value="ECO:0007669"/>
    <property type="project" value="UniProtKB-KW"/>
</dbReference>
<proteinExistence type="predicted"/>
<evidence type="ECO:0000313" key="2">
    <source>
        <dbReference type="EMBL" id="QOJ79497.1"/>
    </source>
</evidence>
<feature type="domain" description="Xylose isomerase-like TIM barrel" evidence="1">
    <location>
        <begin position="29"/>
        <end position="250"/>
    </location>
</feature>
<reference evidence="2 3" key="1">
    <citation type="submission" date="2020-10" db="EMBL/GenBank/DDBJ databases">
        <title>Thermofilum lucidum 3507LT sp. nov. a novel member of Thermofilaceae family isolated from Chile hot spring, and proposal of description order Thermofilales.</title>
        <authorList>
            <person name="Zayulina K.S."/>
            <person name="Elcheninov A.G."/>
            <person name="Toshchakov S.V."/>
            <person name="Kublanov I.V."/>
        </authorList>
    </citation>
    <scope>NUCLEOTIDE SEQUENCE [LARGE SCALE GENOMIC DNA]</scope>
    <source>
        <strain evidence="2 3">3507LT</strain>
    </source>
</reference>
<sequence>MFKLSIVYTPLKAKFEAVATGAPEVVIPLLAELGYNGVEFSLLDPSELLRLASIAHDYGLQVPAVGTGLNYLHLGLDLTGPDEETRRRALERILDFIAGAYRSEAGGVIIGLIRGRGEHYSTVEEALKVLENQLQAVCKSASEHGVRVFLEPLNRYETRLINTVSEGLDFIGRLDCGSVYLLLDTFHMNIEEPVIEDSIRAAGDRIGHFHVADSNRYAPGMGHLDFSSILAALHDTGYRGFVSAEVIVKPDFEAVAKLTLNTLRVAMRGLQNL</sequence>
<evidence type="ECO:0000313" key="3">
    <source>
        <dbReference type="Proteomes" id="UP000594121"/>
    </source>
</evidence>
<dbReference type="PANTHER" id="PTHR12110">
    <property type="entry name" value="HYDROXYPYRUVATE ISOMERASE"/>
    <property type="match status" value="1"/>
</dbReference>
<dbReference type="Proteomes" id="UP000594121">
    <property type="component" value="Chromosome"/>
</dbReference>
<dbReference type="Pfam" id="PF01261">
    <property type="entry name" value="AP_endonuc_2"/>
    <property type="match status" value="1"/>
</dbReference>
<dbReference type="InterPro" id="IPR036237">
    <property type="entry name" value="Xyl_isomerase-like_sf"/>
</dbReference>
<name>A0A7L9FIG1_9CREN</name>
<dbReference type="SUPFAM" id="SSF51658">
    <property type="entry name" value="Xylose isomerase-like"/>
    <property type="match status" value="1"/>
</dbReference>
<protein>
    <submittedName>
        <fullName evidence="2">Sugar phosphate isomerase/epimerase</fullName>
    </submittedName>
</protein>
<dbReference type="InterPro" id="IPR050312">
    <property type="entry name" value="IolE/XylAMocC-like"/>
</dbReference>
<dbReference type="EMBL" id="CP062310">
    <property type="protein sequence ID" value="QOJ79497.1"/>
    <property type="molecule type" value="Genomic_DNA"/>
</dbReference>
<evidence type="ECO:0000259" key="1">
    <source>
        <dbReference type="Pfam" id="PF01261"/>
    </source>
</evidence>
<keyword evidence="3" id="KW-1185">Reference proteome</keyword>